<dbReference type="SUPFAM" id="SSF52540">
    <property type="entry name" value="P-loop containing nucleoside triphosphate hydrolases"/>
    <property type="match status" value="1"/>
</dbReference>
<dbReference type="Proteomes" id="UP000810292">
    <property type="component" value="Unassembled WGS sequence"/>
</dbReference>
<evidence type="ECO:0000259" key="1">
    <source>
        <dbReference type="Pfam" id="PF13304"/>
    </source>
</evidence>
<name>A0A9D9NDL5_9SPIO</name>
<feature type="domain" description="ATPase AAA-type core" evidence="1">
    <location>
        <begin position="28"/>
        <end position="147"/>
    </location>
</feature>
<dbReference type="Gene3D" id="3.40.50.300">
    <property type="entry name" value="P-loop containing nucleotide triphosphate hydrolases"/>
    <property type="match status" value="1"/>
</dbReference>
<dbReference type="InterPro" id="IPR027417">
    <property type="entry name" value="P-loop_NTPase"/>
</dbReference>
<protein>
    <submittedName>
        <fullName evidence="2">ATP-binding protein</fullName>
    </submittedName>
</protein>
<dbReference type="GO" id="GO:0016887">
    <property type="term" value="F:ATP hydrolysis activity"/>
    <property type="evidence" value="ECO:0007669"/>
    <property type="project" value="InterPro"/>
</dbReference>
<dbReference type="AlphaFoldDB" id="A0A9D9NDL5"/>
<reference evidence="2" key="2">
    <citation type="journal article" date="2021" name="PeerJ">
        <title>Extensive microbial diversity within the chicken gut microbiome revealed by metagenomics and culture.</title>
        <authorList>
            <person name="Gilroy R."/>
            <person name="Ravi A."/>
            <person name="Getino M."/>
            <person name="Pursley I."/>
            <person name="Horton D.L."/>
            <person name="Alikhan N.F."/>
            <person name="Baker D."/>
            <person name="Gharbi K."/>
            <person name="Hall N."/>
            <person name="Watson M."/>
            <person name="Adriaenssens E.M."/>
            <person name="Foster-Nyarko E."/>
            <person name="Jarju S."/>
            <person name="Secka A."/>
            <person name="Antonio M."/>
            <person name="Oren A."/>
            <person name="Chaudhuri R.R."/>
            <person name="La Ragione R."/>
            <person name="Hildebrand F."/>
            <person name="Pallen M.J."/>
        </authorList>
    </citation>
    <scope>NUCLEOTIDE SEQUENCE</scope>
    <source>
        <strain evidence="2">14700</strain>
    </source>
</reference>
<dbReference type="Pfam" id="PF13304">
    <property type="entry name" value="AAA_21"/>
    <property type="match status" value="1"/>
</dbReference>
<sequence>MSERFRSFGFDLNSLSVKEEKLNLSGFDKKPDILDKGETVTGFPRTLGAVQMRQDGEIYELYLRYLHKRADGNEVSMPAESGSGGFRRLLELFSEFDGTSNKVIFIDEIENSLHPLLLEGFIHNVLESNLENSGQLVFVTHDTNILNFDFIRSDEIQFAEKDSEWATHLTGLAEYKDIADLNIENGYLKGRFGAIPMIPFDIRSK</sequence>
<dbReference type="EMBL" id="JADIMF010000149">
    <property type="protein sequence ID" value="MBO8469907.1"/>
    <property type="molecule type" value="Genomic_DNA"/>
</dbReference>
<organism evidence="2 3">
    <name type="scientific">Candidatus Ornithospirochaeta stercoravium</name>
    <dbReference type="NCBI Taxonomy" id="2840897"/>
    <lineage>
        <taxon>Bacteria</taxon>
        <taxon>Pseudomonadati</taxon>
        <taxon>Spirochaetota</taxon>
        <taxon>Spirochaetia</taxon>
        <taxon>Spirochaetales</taxon>
        <taxon>Spirochaetaceae</taxon>
        <taxon>Spirochaetaceae incertae sedis</taxon>
        <taxon>Candidatus Ornithospirochaeta</taxon>
    </lineage>
</organism>
<evidence type="ECO:0000313" key="3">
    <source>
        <dbReference type="Proteomes" id="UP000810292"/>
    </source>
</evidence>
<dbReference type="PANTHER" id="PTHR40396:SF1">
    <property type="entry name" value="ATPASE AAA-TYPE CORE DOMAIN-CONTAINING PROTEIN"/>
    <property type="match status" value="1"/>
</dbReference>
<evidence type="ECO:0000313" key="2">
    <source>
        <dbReference type="EMBL" id="MBO8469907.1"/>
    </source>
</evidence>
<dbReference type="InterPro" id="IPR003959">
    <property type="entry name" value="ATPase_AAA_core"/>
</dbReference>
<reference evidence="2" key="1">
    <citation type="submission" date="2020-10" db="EMBL/GenBank/DDBJ databases">
        <authorList>
            <person name="Gilroy R."/>
        </authorList>
    </citation>
    <scope>NUCLEOTIDE SEQUENCE</scope>
    <source>
        <strain evidence="2">14700</strain>
    </source>
</reference>
<dbReference type="PANTHER" id="PTHR40396">
    <property type="entry name" value="ATPASE-LIKE PROTEIN"/>
    <property type="match status" value="1"/>
</dbReference>
<gene>
    <name evidence="2" type="ORF">IAA72_09005</name>
</gene>
<keyword evidence="2" id="KW-0067">ATP-binding</keyword>
<comment type="caution">
    <text evidence="2">The sequence shown here is derived from an EMBL/GenBank/DDBJ whole genome shotgun (WGS) entry which is preliminary data.</text>
</comment>
<dbReference type="GO" id="GO:0005524">
    <property type="term" value="F:ATP binding"/>
    <property type="evidence" value="ECO:0007669"/>
    <property type="project" value="UniProtKB-KW"/>
</dbReference>
<keyword evidence="2" id="KW-0547">Nucleotide-binding</keyword>
<proteinExistence type="predicted"/>
<accession>A0A9D9NDL5</accession>